<evidence type="ECO:0000313" key="9">
    <source>
        <dbReference type="Proteomes" id="UP001176429"/>
    </source>
</evidence>
<comment type="caution">
    <text evidence="8">The sequence shown here is derived from an EMBL/GenBank/DDBJ whole genome shotgun (WGS) entry which is preliminary data.</text>
</comment>
<evidence type="ECO:0000256" key="2">
    <source>
        <dbReference type="ARBA" id="ARBA00022651"/>
    </source>
</evidence>
<dbReference type="NCBIfam" id="TIGR04183">
    <property type="entry name" value="Por_Secre_tail"/>
    <property type="match status" value="1"/>
</dbReference>
<dbReference type="PANTHER" id="PTHR43772">
    <property type="entry name" value="ENDO-1,4-BETA-XYLANASE"/>
    <property type="match status" value="1"/>
</dbReference>
<gene>
    <name evidence="8" type="ORF">Q5H93_20250</name>
</gene>
<keyword evidence="3" id="KW-0378">Hydrolase</keyword>
<dbReference type="EMBL" id="JAUQSY010000016">
    <property type="protein sequence ID" value="MDO7877088.1"/>
    <property type="molecule type" value="Genomic_DNA"/>
</dbReference>
<name>A0ABT9BHE0_9BACT</name>
<dbReference type="SUPFAM" id="SSF75005">
    <property type="entry name" value="Arabinanase/levansucrase/invertase"/>
    <property type="match status" value="1"/>
</dbReference>
<dbReference type="InterPro" id="IPR026444">
    <property type="entry name" value="Secre_tail"/>
</dbReference>
<dbReference type="CDD" id="cd00161">
    <property type="entry name" value="beta-trefoil_Ricin-like"/>
    <property type="match status" value="2"/>
</dbReference>
<feature type="signal peptide" evidence="6">
    <location>
        <begin position="1"/>
        <end position="30"/>
    </location>
</feature>
<dbReference type="InterPro" id="IPR023296">
    <property type="entry name" value="Glyco_hydro_beta-prop_sf"/>
</dbReference>
<keyword evidence="2" id="KW-0858">Xylan degradation</keyword>
<dbReference type="InterPro" id="IPR052176">
    <property type="entry name" value="Glycosyl_Hydrlase_43_Enz"/>
</dbReference>
<evidence type="ECO:0000256" key="6">
    <source>
        <dbReference type="SAM" id="SignalP"/>
    </source>
</evidence>
<dbReference type="PANTHER" id="PTHR43772:SF2">
    <property type="entry name" value="PUTATIVE (AFU_ORTHOLOGUE AFUA_2G04480)-RELATED"/>
    <property type="match status" value="1"/>
</dbReference>
<dbReference type="Pfam" id="PF04616">
    <property type="entry name" value="Glyco_hydro_43"/>
    <property type="match status" value="1"/>
</dbReference>
<feature type="chain" id="PRO_5045527403" evidence="6">
    <location>
        <begin position="31"/>
        <end position="732"/>
    </location>
</feature>
<dbReference type="Gene3D" id="2.115.10.20">
    <property type="entry name" value="Glycosyl hydrolase domain, family 43"/>
    <property type="match status" value="1"/>
</dbReference>
<dbReference type="RefSeq" id="WP_305008501.1">
    <property type="nucleotide sequence ID" value="NZ_JAUQSY010000016.1"/>
</dbReference>
<dbReference type="SUPFAM" id="SSF50370">
    <property type="entry name" value="Ricin B-like lectins"/>
    <property type="match status" value="2"/>
</dbReference>
<evidence type="ECO:0000256" key="1">
    <source>
        <dbReference type="ARBA" id="ARBA00009865"/>
    </source>
</evidence>
<dbReference type="Proteomes" id="UP001176429">
    <property type="component" value="Unassembled WGS sequence"/>
</dbReference>
<proteinExistence type="inferred from homology"/>
<evidence type="ECO:0000256" key="3">
    <source>
        <dbReference type="ARBA" id="ARBA00022801"/>
    </source>
</evidence>
<organism evidence="8 9">
    <name type="scientific">Hymenobacter aranciens</name>
    <dbReference type="NCBI Taxonomy" id="3063996"/>
    <lineage>
        <taxon>Bacteria</taxon>
        <taxon>Pseudomonadati</taxon>
        <taxon>Bacteroidota</taxon>
        <taxon>Cytophagia</taxon>
        <taxon>Cytophagales</taxon>
        <taxon>Hymenobacteraceae</taxon>
        <taxon>Hymenobacter</taxon>
    </lineage>
</organism>
<feature type="domain" description="Ricin B lectin" evidence="7">
    <location>
        <begin position="479"/>
        <end position="629"/>
    </location>
</feature>
<keyword evidence="4" id="KW-0119">Carbohydrate metabolism</keyword>
<dbReference type="PROSITE" id="PS50231">
    <property type="entry name" value="RICIN_B_LECTIN"/>
    <property type="match status" value="2"/>
</dbReference>
<keyword evidence="2" id="KW-0624">Polysaccharide degradation</keyword>
<dbReference type="InterPro" id="IPR006710">
    <property type="entry name" value="Glyco_hydro_43"/>
</dbReference>
<feature type="domain" description="Ricin B lectin" evidence="7">
    <location>
        <begin position="336"/>
        <end position="470"/>
    </location>
</feature>
<dbReference type="InterPro" id="IPR035992">
    <property type="entry name" value="Ricin_B-like_lectins"/>
</dbReference>
<dbReference type="InterPro" id="IPR000772">
    <property type="entry name" value="Ricin_B_lectin"/>
</dbReference>
<comment type="similarity">
    <text evidence="1">Belongs to the glycosyl hydrolase 43 family.</text>
</comment>
<evidence type="ECO:0000256" key="4">
    <source>
        <dbReference type="ARBA" id="ARBA00023277"/>
    </source>
</evidence>
<dbReference type="Gene3D" id="2.80.10.50">
    <property type="match status" value="3"/>
</dbReference>
<sequence length="732" mass="78651">MLMFKPLPSPALRALLAAGLLTGAALPAAAQTNNTNPILPVGANNSYTSQYGDPDMQYFGGNYRIYPSALAATPKQFFVFSSPDMMNFVASATPVFDLGPNCSWESANAQGTAPSLVLANGTYYLYFAADGKIGVATSSSPTGPFTDSGAPLLTTDPNAPVLGDPAVFVDPDGTPYLFYGGGGRLVVRQLATNMTSFVGNSQNITPSNYADAPSVVKRANTYYLTYGSGDRTLGTYNTQYATAPSVQGPWTFRHQLIYNNEHSGPGSGSMFKMPGCDEYYFTYQRFDNNVTNHRGVCLDHLTFEGDGTLQILAMTNYSVDARPLVTVCNEGTLLSGAVYRISSKAAPARRLEIENNSTADGARIQLANENGADTRQRWMVTQDVGGSYRLNHAGVANRVSLTGAAGALATQGTNAAVDAQRFVMEAVDGGFYKIRLRNTQQVLEAAGTTAGSNVRLAPENGTDAQRWKLDVQSVGIVSGGTYKITHKGTNQCMEVPLNLYDRGAQISQYFDNGNDAQRWIITLDAATNAYKLTHRGALDPTSNLPQCLEVPNNSNASPVRLQQYDDNGSPAQRWLITNTDLIYSKLIHYGTTNPQKVADVDYGSTNPGTYIQQRDDNPDGVDAQRWTFQLQYDARLTLPTKAAAALAAGLELYPNPAQRQLSVHYTPAQTGSFALEVLDVQGRRVAQLPGRPGTQGLTQQQTLDVSALAAGVYTVRLTGPATVATQKLVVVQ</sequence>
<keyword evidence="5" id="KW-0326">Glycosidase</keyword>
<keyword evidence="9" id="KW-1185">Reference proteome</keyword>
<dbReference type="SMART" id="SM00458">
    <property type="entry name" value="RICIN"/>
    <property type="match status" value="2"/>
</dbReference>
<keyword evidence="6" id="KW-0732">Signal</keyword>
<accession>A0ABT9BHE0</accession>
<dbReference type="Pfam" id="PF14200">
    <property type="entry name" value="RicinB_lectin_2"/>
    <property type="match status" value="3"/>
</dbReference>
<evidence type="ECO:0000313" key="8">
    <source>
        <dbReference type="EMBL" id="MDO7877088.1"/>
    </source>
</evidence>
<dbReference type="Pfam" id="PF18962">
    <property type="entry name" value="Por_Secre_tail"/>
    <property type="match status" value="1"/>
</dbReference>
<reference evidence="8" key="1">
    <citation type="submission" date="2023-07" db="EMBL/GenBank/DDBJ databases">
        <authorList>
            <person name="Kim M.K."/>
        </authorList>
    </citation>
    <scope>NUCLEOTIDE SEQUENCE</scope>
    <source>
        <strain evidence="8">ASUV-10-1</strain>
    </source>
</reference>
<evidence type="ECO:0000256" key="5">
    <source>
        <dbReference type="ARBA" id="ARBA00023295"/>
    </source>
</evidence>
<evidence type="ECO:0000259" key="7">
    <source>
        <dbReference type="SMART" id="SM00458"/>
    </source>
</evidence>
<protein>
    <submittedName>
        <fullName evidence="8">Family 43 glycosylhydrolase</fullName>
    </submittedName>
</protein>